<dbReference type="VEuPathDB" id="TriTrypDB:TvY486_1101620"/>
<dbReference type="PANTHER" id="PTHR37919">
    <property type="entry name" value="PROTEIN CBG05606"/>
    <property type="match status" value="1"/>
</dbReference>
<feature type="transmembrane region" description="Helical" evidence="1">
    <location>
        <begin position="12"/>
        <end position="35"/>
    </location>
</feature>
<name>G0UA45_TRYVY</name>
<evidence type="ECO:0008006" key="3">
    <source>
        <dbReference type="Google" id="ProtNLM"/>
    </source>
</evidence>
<evidence type="ECO:0000256" key="1">
    <source>
        <dbReference type="SAM" id="Phobius"/>
    </source>
</evidence>
<feature type="transmembrane region" description="Helical" evidence="1">
    <location>
        <begin position="79"/>
        <end position="96"/>
    </location>
</feature>
<organism evidence="2">
    <name type="scientific">Trypanosoma vivax (strain Y486)</name>
    <dbReference type="NCBI Taxonomy" id="1055687"/>
    <lineage>
        <taxon>Eukaryota</taxon>
        <taxon>Discoba</taxon>
        <taxon>Euglenozoa</taxon>
        <taxon>Kinetoplastea</taxon>
        <taxon>Metakinetoplastina</taxon>
        <taxon>Trypanosomatida</taxon>
        <taxon>Trypanosomatidae</taxon>
        <taxon>Trypanosoma</taxon>
        <taxon>Duttonella</taxon>
    </lineage>
</organism>
<keyword evidence="1" id="KW-0812">Transmembrane</keyword>
<evidence type="ECO:0000313" key="2">
    <source>
        <dbReference type="EMBL" id="CCC52677.1"/>
    </source>
</evidence>
<sequence>MSAIKKFPSTGFPFIVTVWFLVAAPVVTLDAVFVLNRPPSRGLTHPLANISLMRLWVAYAEFDHRYAANDDGFVVAQSWLNFAEAALGLVAVILSVGQHVETALKLALVTSVMTLSKTVLYLLMDVVEGSRYTRHIGFMEKVFVVLLPSSLWIIFPALVTLECSRRLALAGCRTPNISASTRQKKV</sequence>
<dbReference type="PANTHER" id="PTHR37919:SF2">
    <property type="entry name" value="EXPERA DOMAIN-CONTAINING PROTEIN"/>
    <property type="match status" value="1"/>
</dbReference>
<reference evidence="2" key="1">
    <citation type="journal article" date="2012" name="Proc. Natl. Acad. Sci. U.S.A.">
        <title>Antigenic diversity is generated by distinct evolutionary mechanisms in African trypanosome species.</title>
        <authorList>
            <person name="Jackson A.P."/>
            <person name="Berry A."/>
            <person name="Aslett M."/>
            <person name="Allison H.C."/>
            <person name="Burton P."/>
            <person name="Vavrova-Anderson J."/>
            <person name="Brown R."/>
            <person name="Browne H."/>
            <person name="Corton N."/>
            <person name="Hauser H."/>
            <person name="Gamble J."/>
            <person name="Gilderthorp R."/>
            <person name="Marcello L."/>
            <person name="McQuillan J."/>
            <person name="Otto T.D."/>
            <person name="Quail M.A."/>
            <person name="Sanders M.J."/>
            <person name="van Tonder A."/>
            <person name="Ginger M.L."/>
            <person name="Field M.C."/>
            <person name="Barry J.D."/>
            <person name="Hertz-Fowler C."/>
            <person name="Berriman M."/>
        </authorList>
    </citation>
    <scope>NUCLEOTIDE SEQUENCE</scope>
    <source>
        <strain evidence="2">Y486</strain>
    </source>
</reference>
<dbReference type="EMBL" id="HE573027">
    <property type="protein sequence ID" value="CCC52677.1"/>
    <property type="molecule type" value="Genomic_DNA"/>
</dbReference>
<gene>
    <name evidence="2" type="ORF">TVY486_1101620</name>
</gene>
<keyword evidence="1" id="KW-0472">Membrane</keyword>
<proteinExistence type="predicted"/>
<dbReference type="AlphaFoldDB" id="G0UA45"/>
<feature type="transmembrane region" description="Helical" evidence="1">
    <location>
        <begin position="143"/>
        <end position="161"/>
    </location>
</feature>
<feature type="transmembrane region" description="Helical" evidence="1">
    <location>
        <begin position="103"/>
        <end position="123"/>
    </location>
</feature>
<keyword evidence="1" id="KW-1133">Transmembrane helix</keyword>
<accession>G0UA45</accession>
<protein>
    <recommendedName>
        <fullName evidence="3">EXPERA domain-containing protein</fullName>
    </recommendedName>
</protein>